<evidence type="ECO:0000256" key="4">
    <source>
        <dbReference type="SAM" id="MobiDB-lite"/>
    </source>
</evidence>
<dbReference type="Proteomes" id="UP000315439">
    <property type="component" value="Unassembled WGS sequence"/>
</dbReference>
<keyword evidence="2 3" id="KW-0802">TPR repeat</keyword>
<proteinExistence type="predicted"/>
<evidence type="ECO:0000313" key="6">
    <source>
        <dbReference type="Proteomes" id="UP000315439"/>
    </source>
</evidence>
<evidence type="ECO:0000256" key="3">
    <source>
        <dbReference type="PROSITE-ProRule" id="PRU00339"/>
    </source>
</evidence>
<comment type="caution">
    <text evidence="5">The sequence shown here is derived from an EMBL/GenBank/DDBJ whole genome shotgun (WGS) entry which is preliminary data.</text>
</comment>
<feature type="compositionally biased region" description="Low complexity" evidence="4">
    <location>
        <begin position="28"/>
        <end position="52"/>
    </location>
</feature>
<reference evidence="5 6" key="1">
    <citation type="submission" date="2019-07" db="EMBL/GenBank/DDBJ databases">
        <title>Draft genome for Aliikangiella sp. M105.</title>
        <authorList>
            <person name="Wang G."/>
        </authorList>
    </citation>
    <scope>NUCLEOTIDE SEQUENCE [LARGE SCALE GENOMIC DNA]</scope>
    <source>
        <strain evidence="5 6">M105</strain>
    </source>
</reference>
<accession>A0A545U4K0</accession>
<dbReference type="PANTHER" id="PTHR45586:SF1">
    <property type="entry name" value="LIPOPOLYSACCHARIDE ASSEMBLY PROTEIN B"/>
    <property type="match status" value="1"/>
</dbReference>
<dbReference type="EMBL" id="VIKS01000014">
    <property type="protein sequence ID" value="TQV84399.1"/>
    <property type="molecule type" value="Genomic_DNA"/>
</dbReference>
<protein>
    <submittedName>
        <fullName evidence="5">Tetratricopeptide repeat protein</fullName>
    </submittedName>
</protein>
<dbReference type="InterPro" id="IPR019734">
    <property type="entry name" value="TPR_rpt"/>
</dbReference>
<dbReference type="Gene3D" id="1.25.40.10">
    <property type="entry name" value="Tetratricopeptide repeat domain"/>
    <property type="match status" value="4"/>
</dbReference>
<dbReference type="Pfam" id="PF13432">
    <property type="entry name" value="TPR_16"/>
    <property type="match status" value="3"/>
</dbReference>
<dbReference type="PANTHER" id="PTHR45586">
    <property type="entry name" value="TPR REPEAT-CONTAINING PROTEIN PA4667"/>
    <property type="match status" value="1"/>
</dbReference>
<evidence type="ECO:0000313" key="5">
    <source>
        <dbReference type="EMBL" id="TQV84399.1"/>
    </source>
</evidence>
<evidence type="ECO:0000256" key="1">
    <source>
        <dbReference type="ARBA" id="ARBA00022737"/>
    </source>
</evidence>
<dbReference type="AlphaFoldDB" id="A0A545U4K0"/>
<feature type="repeat" description="TPR" evidence="3">
    <location>
        <begin position="280"/>
        <end position="313"/>
    </location>
</feature>
<sequence>MFRIEGFMANSKTPDMINEQGTDESESRASVSSISAPKKNAPKKAASNKTANDYPQQYMDEISDDSGDITPVKHLANAIPLTVSFVFLGIALILFESALSNREEAPIKVLVTTESDELAEENPLNNETENSSVDYSAKIIDLADEIESLYVGGTIEAAKIMTHPQVVALKNQNQTYSVIVHIVESLLARKDYTAALPLITPLEESIRDQYGLSFSYAKCLSNTGEIAQAIEQYQSLLAKRPAHQRASINLGLLLLRQNQFQQAKTLFASAVSYTSATRKAKSYAGLADAEVGLGEFQSSIANYKKAIEYRPSHPLTWRKLARAEQANGSPSKVVRQAYDKAVGIDPRNFRLLAEYADYLFSNMLYSEAISVLRKALKQSKESVNPRLLLLMSYLEQGRPLNASKQLRLLQKHISSNQEKTLASALEQYISKQYRPSLTTAKSSLKKNRDNNLAYYLIGRAYLALAKPRNAEIYLRKIATDSVYYLPGRYRLALALIERGANNKDKKVNQSAEEAEKKPSDNGVEMLAELFERLPDNHKIAYQVALQTYAKRKLSIAETAIDRAIQLRPKDKKYLLLKARILWRNGLSEQSVEQLQAILAENPRYKRAIYRLADYLEQDGKSDLALQTFESLTEVSREYSNTLYRIARLRSSQKQSQQALVLLEEYLQQKEGDVAARLLYARSFCETSQFNLCDKQIELILKLAPNNKDALELRRVFISDGTNSDQ</sequence>
<feature type="region of interest" description="Disordered" evidence="4">
    <location>
        <begin position="1"/>
        <end position="55"/>
    </location>
</feature>
<dbReference type="Pfam" id="PF13181">
    <property type="entry name" value="TPR_8"/>
    <property type="match status" value="1"/>
</dbReference>
<dbReference type="PROSITE" id="PS50005">
    <property type="entry name" value="TPR"/>
    <property type="match status" value="1"/>
</dbReference>
<gene>
    <name evidence="5" type="ORF">FLL46_22520</name>
</gene>
<keyword evidence="1" id="KW-0677">Repeat</keyword>
<dbReference type="OrthoDB" id="6188858at2"/>
<organism evidence="5 6">
    <name type="scientific">Aliikangiella coralliicola</name>
    <dbReference type="NCBI Taxonomy" id="2592383"/>
    <lineage>
        <taxon>Bacteria</taxon>
        <taxon>Pseudomonadati</taxon>
        <taxon>Pseudomonadota</taxon>
        <taxon>Gammaproteobacteria</taxon>
        <taxon>Oceanospirillales</taxon>
        <taxon>Pleioneaceae</taxon>
        <taxon>Aliikangiella</taxon>
    </lineage>
</organism>
<dbReference type="InterPro" id="IPR011990">
    <property type="entry name" value="TPR-like_helical_dom_sf"/>
</dbReference>
<name>A0A545U4K0_9GAMM</name>
<keyword evidence="6" id="KW-1185">Reference proteome</keyword>
<evidence type="ECO:0000256" key="2">
    <source>
        <dbReference type="ARBA" id="ARBA00022803"/>
    </source>
</evidence>
<dbReference type="SUPFAM" id="SSF48452">
    <property type="entry name" value="TPR-like"/>
    <property type="match status" value="3"/>
</dbReference>
<dbReference type="SMART" id="SM00028">
    <property type="entry name" value="TPR"/>
    <property type="match status" value="9"/>
</dbReference>
<dbReference type="InterPro" id="IPR051012">
    <property type="entry name" value="CellSynth/LPSAsmb/PSIAsmb"/>
</dbReference>